<dbReference type="InterPro" id="IPR004323">
    <property type="entry name" value="Ion_tolerance_CutA"/>
</dbReference>
<accession>A0A936Z1C1</accession>
<protein>
    <submittedName>
        <fullName evidence="2">Divalent-cation tolerance protein CutA</fullName>
    </submittedName>
</protein>
<comment type="caution">
    <text evidence="2">The sequence shown here is derived from an EMBL/GenBank/DDBJ whole genome shotgun (WGS) entry which is preliminary data.</text>
</comment>
<dbReference type="Proteomes" id="UP000599109">
    <property type="component" value="Unassembled WGS sequence"/>
</dbReference>
<evidence type="ECO:0000313" key="3">
    <source>
        <dbReference type="Proteomes" id="UP000599109"/>
    </source>
</evidence>
<dbReference type="InterPro" id="IPR011322">
    <property type="entry name" value="N-reg_PII-like_a/b"/>
</dbReference>
<dbReference type="EMBL" id="JAEQNE010000005">
    <property type="protein sequence ID" value="MBL0393293.1"/>
    <property type="molecule type" value="Genomic_DNA"/>
</dbReference>
<dbReference type="RefSeq" id="WP_201675966.1">
    <property type="nucleotide sequence ID" value="NZ_JAEQNE010000005.1"/>
</dbReference>
<dbReference type="AlphaFoldDB" id="A0A936Z1C1"/>
<proteinExistence type="inferred from homology"/>
<sequence>MENSQGRDILVVTTTVGSPADAHKLARTILQRRLAACVQLEEGLTSFYRWEGRELEDPEVRLTIKTLPGCAGALQALFGEQHPYELPQFLAQRMQASEAYYDWARGEVSLPEDPRDTLGL</sequence>
<dbReference type="GO" id="GO:0010038">
    <property type="term" value="P:response to metal ion"/>
    <property type="evidence" value="ECO:0007669"/>
    <property type="project" value="InterPro"/>
</dbReference>
<reference evidence="2 3" key="1">
    <citation type="journal article" date="2017" name="Int. J. Syst. Evol. Microbiol.">
        <title>Ramlibacter monticola sp. nov., isolated from forest soil.</title>
        <authorList>
            <person name="Chaudhary D.K."/>
            <person name="Kim J."/>
        </authorList>
    </citation>
    <scope>NUCLEOTIDE SEQUENCE [LARGE SCALE GENOMIC DNA]</scope>
    <source>
        <strain evidence="2 3">KACC 19175</strain>
    </source>
</reference>
<evidence type="ECO:0000313" key="2">
    <source>
        <dbReference type="EMBL" id="MBL0393293.1"/>
    </source>
</evidence>
<organism evidence="2 3">
    <name type="scientific">Ramlibacter monticola</name>
    <dbReference type="NCBI Taxonomy" id="1926872"/>
    <lineage>
        <taxon>Bacteria</taxon>
        <taxon>Pseudomonadati</taxon>
        <taxon>Pseudomonadota</taxon>
        <taxon>Betaproteobacteria</taxon>
        <taxon>Burkholderiales</taxon>
        <taxon>Comamonadaceae</taxon>
        <taxon>Ramlibacter</taxon>
    </lineage>
</organism>
<dbReference type="SUPFAM" id="SSF54913">
    <property type="entry name" value="GlnB-like"/>
    <property type="match status" value="1"/>
</dbReference>
<dbReference type="GO" id="GO:0005507">
    <property type="term" value="F:copper ion binding"/>
    <property type="evidence" value="ECO:0007669"/>
    <property type="project" value="TreeGrafter"/>
</dbReference>
<dbReference type="InterPro" id="IPR015867">
    <property type="entry name" value="N-reg_PII/ATP_PRibTrfase_C"/>
</dbReference>
<evidence type="ECO:0000256" key="1">
    <source>
        <dbReference type="ARBA" id="ARBA00010169"/>
    </source>
</evidence>
<dbReference type="Gene3D" id="3.30.70.120">
    <property type="match status" value="1"/>
</dbReference>
<keyword evidence="3" id="KW-1185">Reference proteome</keyword>
<dbReference type="PANTHER" id="PTHR23419:SF8">
    <property type="entry name" value="FI09726P"/>
    <property type="match status" value="1"/>
</dbReference>
<comment type="similarity">
    <text evidence="1">Belongs to the CutA family.</text>
</comment>
<dbReference type="PANTHER" id="PTHR23419">
    <property type="entry name" value="DIVALENT CATION TOLERANCE CUTA-RELATED"/>
    <property type="match status" value="1"/>
</dbReference>
<name>A0A936Z1C1_9BURK</name>
<gene>
    <name evidence="2" type="ORF">JJ685_19305</name>
</gene>
<dbReference type="Pfam" id="PF03091">
    <property type="entry name" value="CutA1"/>
    <property type="match status" value="1"/>
</dbReference>